<evidence type="ECO:0000313" key="5">
    <source>
        <dbReference type="Proteomes" id="UP000298030"/>
    </source>
</evidence>
<feature type="compositionally biased region" description="Low complexity" evidence="2">
    <location>
        <begin position="214"/>
        <end position="224"/>
    </location>
</feature>
<proteinExistence type="predicted"/>
<keyword evidence="5" id="KW-1185">Reference proteome</keyword>
<reference evidence="4 5" key="1">
    <citation type="journal article" date="2019" name="Nat. Ecol. Evol.">
        <title>Megaphylogeny resolves global patterns of mushroom evolution.</title>
        <authorList>
            <person name="Varga T."/>
            <person name="Krizsan K."/>
            <person name="Foldi C."/>
            <person name="Dima B."/>
            <person name="Sanchez-Garcia M."/>
            <person name="Sanchez-Ramirez S."/>
            <person name="Szollosi G.J."/>
            <person name="Szarkandi J.G."/>
            <person name="Papp V."/>
            <person name="Albert L."/>
            <person name="Andreopoulos W."/>
            <person name="Angelini C."/>
            <person name="Antonin V."/>
            <person name="Barry K.W."/>
            <person name="Bougher N.L."/>
            <person name="Buchanan P."/>
            <person name="Buyck B."/>
            <person name="Bense V."/>
            <person name="Catcheside P."/>
            <person name="Chovatia M."/>
            <person name="Cooper J."/>
            <person name="Damon W."/>
            <person name="Desjardin D."/>
            <person name="Finy P."/>
            <person name="Geml J."/>
            <person name="Haridas S."/>
            <person name="Hughes K."/>
            <person name="Justo A."/>
            <person name="Karasinski D."/>
            <person name="Kautmanova I."/>
            <person name="Kiss B."/>
            <person name="Kocsube S."/>
            <person name="Kotiranta H."/>
            <person name="LaButti K.M."/>
            <person name="Lechner B.E."/>
            <person name="Liimatainen K."/>
            <person name="Lipzen A."/>
            <person name="Lukacs Z."/>
            <person name="Mihaltcheva S."/>
            <person name="Morgado L.N."/>
            <person name="Niskanen T."/>
            <person name="Noordeloos M.E."/>
            <person name="Ohm R.A."/>
            <person name="Ortiz-Santana B."/>
            <person name="Ovrebo C."/>
            <person name="Racz N."/>
            <person name="Riley R."/>
            <person name="Savchenko A."/>
            <person name="Shiryaev A."/>
            <person name="Soop K."/>
            <person name="Spirin V."/>
            <person name="Szebenyi C."/>
            <person name="Tomsovsky M."/>
            <person name="Tulloss R.E."/>
            <person name="Uehling J."/>
            <person name="Grigoriev I.V."/>
            <person name="Vagvolgyi C."/>
            <person name="Papp T."/>
            <person name="Martin F.M."/>
            <person name="Miettinen O."/>
            <person name="Hibbett D.S."/>
            <person name="Nagy L.G."/>
        </authorList>
    </citation>
    <scope>NUCLEOTIDE SEQUENCE [LARGE SCALE GENOMIC DNA]</scope>
    <source>
        <strain evidence="4 5">FP101781</strain>
    </source>
</reference>
<feature type="signal peptide" evidence="3">
    <location>
        <begin position="1"/>
        <end position="20"/>
    </location>
</feature>
<evidence type="ECO:0000256" key="2">
    <source>
        <dbReference type="SAM" id="MobiDB-lite"/>
    </source>
</evidence>
<dbReference type="CDD" id="cd22191">
    <property type="entry name" value="DPBB_RlpA_EXP_N-like"/>
    <property type="match status" value="1"/>
</dbReference>
<evidence type="ECO:0000256" key="1">
    <source>
        <dbReference type="ARBA" id="ARBA00022729"/>
    </source>
</evidence>
<dbReference type="InterPro" id="IPR036908">
    <property type="entry name" value="RlpA-like_sf"/>
</dbReference>
<dbReference type="EMBL" id="QPFP01000006">
    <property type="protein sequence ID" value="TEB36174.1"/>
    <property type="molecule type" value="Genomic_DNA"/>
</dbReference>
<dbReference type="STRING" id="71717.A0A4Y7TQE8"/>
<comment type="caution">
    <text evidence="4">The sequence shown here is derived from an EMBL/GenBank/DDBJ whole genome shotgun (WGS) entry which is preliminary data.</text>
</comment>
<protein>
    <submittedName>
        <fullName evidence="4">Uncharacterized protein</fullName>
    </submittedName>
</protein>
<feature type="compositionally biased region" description="Acidic residues" evidence="2">
    <location>
        <begin position="246"/>
        <end position="266"/>
    </location>
</feature>
<feature type="chain" id="PRO_5021281890" evidence="3">
    <location>
        <begin position="21"/>
        <end position="307"/>
    </location>
</feature>
<dbReference type="Gene3D" id="2.40.40.10">
    <property type="entry name" value="RlpA-like domain"/>
    <property type="match status" value="1"/>
</dbReference>
<feature type="compositionally biased region" description="Low complexity" evidence="2">
    <location>
        <begin position="267"/>
        <end position="283"/>
    </location>
</feature>
<feature type="compositionally biased region" description="Low complexity" evidence="2">
    <location>
        <begin position="181"/>
        <end position="195"/>
    </location>
</feature>
<dbReference type="SUPFAM" id="SSF50685">
    <property type="entry name" value="Barwin-like endoglucanases"/>
    <property type="match status" value="1"/>
</dbReference>
<dbReference type="InterPro" id="IPR051477">
    <property type="entry name" value="Expansin_CellWall"/>
</dbReference>
<organism evidence="4 5">
    <name type="scientific">Coprinellus micaceus</name>
    <name type="common">Glistening ink-cap mushroom</name>
    <name type="synonym">Coprinus micaceus</name>
    <dbReference type="NCBI Taxonomy" id="71717"/>
    <lineage>
        <taxon>Eukaryota</taxon>
        <taxon>Fungi</taxon>
        <taxon>Dikarya</taxon>
        <taxon>Basidiomycota</taxon>
        <taxon>Agaricomycotina</taxon>
        <taxon>Agaricomycetes</taxon>
        <taxon>Agaricomycetidae</taxon>
        <taxon>Agaricales</taxon>
        <taxon>Agaricineae</taxon>
        <taxon>Psathyrellaceae</taxon>
        <taxon>Coprinellus</taxon>
    </lineage>
</organism>
<dbReference type="PANTHER" id="PTHR31836:SF28">
    <property type="entry name" value="SRCR DOMAIN-CONTAINING PROTEIN-RELATED"/>
    <property type="match status" value="1"/>
</dbReference>
<dbReference type="PANTHER" id="PTHR31836">
    <property type="match status" value="1"/>
</dbReference>
<name>A0A4Y7TQE8_COPMI</name>
<feature type="compositionally biased region" description="Low complexity" evidence="2">
    <location>
        <begin position="122"/>
        <end position="152"/>
    </location>
</feature>
<evidence type="ECO:0000256" key="3">
    <source>
        <dbReference type="SAM" id="SignalP"/>
    </source>
</evidence>
<feature type="region of interest" description="Disordered" evidence="2">
    <location>
        <begin position="181"/>
        <end position="283"/>
    </location>
</feature>
<gene>
    <name evidence="4" type="ORF">FA13DRAFT_1706436</name>
</gene>
<accession>A0A4Y7TQE8</accession>
<keyword evidence="1 3" id="KW-0732">Signal</keyword>
<dbReference type="Proteomes" id="UP000298030">
    <property type="component" value="Unassembled WGS sequence"/>
</dbReference>
<feature type="region of interest" description="Disordered" evidence="2">
    <location>
        <begin position="122"/>
        <end position="161"/>
    </location>
</feature>
<sequence>MQSTLLSALIATSAALGGLASPLGNRTEGDASLHKRFTNSRWTFYDVGLGACGETNVNSDYIVALNADQFGSGYPGPNCGKSITLNAPGAPYGGLDLSRGLFNHFASEDVGVLSGEWDFVDSSSGSSTTTTKSATTSAAKPTTSSKTAATTSRTPNATTRAAITKEATATTSLRAATRAASVKATSSLSSTPTSSRQVAAPLSSAAGSTHKTVTSPSTHSAASSTHHRSNVTATASAPIANASTPADEEYCEEGQEGGEEGQEGGEELASSTVSPSASTTKAASRVAAFAQPTTSSPVLPLLVFKKL</sequence>
<dbReference type="AlphaFoldDB" id="A0A4Y7TQE8"/>
<dbReference type="OrthoDB" id="623670at2759"/>
<evidence type="ECO:0000313" key="4">
    <source>
        <dbReference type="EMBL" id="TEB36174.1"/>
    </source>
</evidence>